<evidence type="ECO:0000256" key="1">
    <source>
        <dbReference type="SAM" id="MobiDB-lite"/>
    </source>
</evidence>
<dbReference type="AlphaFoldDB" id="A0A5J6HBV3"/>
<keyword evidence="2" id="KW-0732">Signal</keyword>
<sequence length="117" mass="11163">MRVPTVVTALGLTAAGFLAATVPAAAATSLPDRPPAAAAVAPGQATAAPTPPGQEPLGGVLGSLLNLVTGLLGGLVGPVAQDPGTKDLTNNGVTDGRQAPLTPLTALSDAGGSRPLN</sequence>
<feature type="signal peptide" evidence="2">
    <location>
        <begin position="1"/>
        <end position="19"/>
    </location>
</feature>
<organism evidence="3 4">
    <name type="scientific">Streptomyces alboniger</name>
    <dbReference type="NCBI Taxonomy" id="132473"/>
    <lineage>
        <taxon>Bacteria</taxon>
        <taxon>Bacillati</taxon>
        <taxon>Actinomycetota</taxon>
        <taxon>Actinomycetes</taxon>
        <taxon>Kitasatosporales</taxon>
        <taxon>Streptomycetaceae</taxon>
        <taxon>Streptomyces</taxon>
        <taxon>Streptomyces aurantiacus group</taxon>
    </lineage>
</organism>
<accession>A0A5J6HBV3</accession>
<proteinExistence type="predicted"/>
<feature type="chain" id="PRO_5038666443" description="ATP-binding protein" evidence="2">
    <location>
        <begin position="20"/>
        <end position="117"/>
    </location>
</feature>
<evidence type="ECO:0008006" key="5">
    <source>
        <dbReference type="Google" id="ProtNLM"/>
    </source>
</evidence>
<dbReference type="RefSeq" id="WP_150476579.1">
    <property type="nucleotide sequence ID" value="NZ_CP023695.1"/>
</dbReference>
<feature type="region of interest" description="Disordered" evidence="1">
    <location>
        <begin position="76"/>
        <end position="117"/>
    </location>
</feature>
<feature type="compositionally biased region" description="Low complexity" evidence="1">
    <location>
        <begin position="35"/>
        <end position="48"/>
    </location>
</feature>
<keyword evidence="4" id="KW-1185">Reference proteome</keyword>
<gene>
    <name evidence="3" type="ORF">CP975_04130</name>
</gene>
<protein>
    <recommendedName>
        <fullName evidence="5">ATP-binding protein</fullName>
    </recommendedName>
</protein>
<dbReference type="Proteomes" id="UP000326553">
    <property type="component" value="Chromosome"/>
</dbReference>
<name>A0A5J6HBV3_STRAD</name>
<evidence type="ECO:0000256" key="2">
    <source>
        <dbReference type="SAM" id="SignalP"/>
    </source>
</evidence>
<reference evidence="3 4" key="1">
    <citation type="submission" date="2017-09" db="EMBL/GenBank/DDBJ databases">
        <authorList>
            <person name="Lee N."/>
            <person name="Cho B.-K."/>
        </authorList>
    </citation>
    <scope>NUCLEOTIDE SEQUENCE [LARGE SCALE GENOMIC DNA]</scope>
    <source>
        <strain evidence="3 4">ATCC 12461</strain>
    </source>
</reference>
<feature type="region of interest" description="Disordered" evidence="1">
    <location>
        <begin position="29"/>
        <end position="57"/>
    </location>
</feature>
<dbReference type="KEGG" id="salw:CP975_04130"/>
<evidence type="ECO:0000313" key="3">
    <source>
        <dbReference type="EMBL" id="QEV16792.1"/>
    </source>
</evidence>
<evidence type="ECO:0000313" key="4">
    <source>
        <dbReference type="Proteomes" id="UP000326553"/>
    </source>
</evidence>
<dbReference type="EMBL" id="CP023695">
    <property type="protein sequence ID" value="QEV16792.1"/>
    <property type="molecule type" value="Genomic_DNA"/>
</dbReference>